<dbReference type="GO" id="GO:0030488">
    <property type="term" value="P:tRNA methylation"/>
    <property type="evidence" value="ECO:0007669"/>
    <property type="project" value="TreeGrafter"/>
</dbReference>
<dbReference type="Gene3D" id="2.120.10.80">
    <property type="entry name" value="Kelch-type beta propeller"/>
    <property type="match status" value="1"/>
</dbReference>
<dbReference type="EMBL" id="BQFW01000013">
    <property type="protein sequence ID" value="GJJ77161.1"/>
    <property type="molecule type" value="Genomic_DNA"/>
</dbReference>
<comment type="catalytic activity">
    <reaction evidence="1">
        <text>7-[(3S)-3-amino-3-carboxypropyl]wyosine(37) in tRNA(Phe) + S-adenosyl-L-methionine = 7-[(3S)-(3-amino-3-methoxycarbonyl)propyl]wyosine(37) in tRNA(Phe) + S-adenosyl-L-homocysteine</text>
        <dbReference type="Rhea" id="RHEA:36903"/>
        <dbReference type="Rhea" id="RHEA-COMP:10379"/>
        <dbReference type="Rhea" id="RHEA-COMP:11844"/>
        <dbReference type="ChEBI" id="CHEBI:57856"/>
        <dbReference type="ChEBI" id="CHEBI:59789"/>
        <dbReference type="ChEBI" id="CHEBI:73543"/>
        <dbReference type="ChEBI" id="CHEBI:74275"/>
        <dbReference type="EC" id="2.1.1.290"/>
    </reaction>
</comment>
<keyword evidence="7" id="KW-0489">Methyltransferase</keyword>
<evidence type="ECO:0000256" key="7">
    <source>
        <dbReference type="ARBA" id="ARBA00022603"/>
    </source>
</evidence>
<dbReference type="InterPro" id="IPR007213">
    <property type="entry name" value="Ppm1/Ppm2/Tcmp"/>
</dbReference>
<evidence type="ECO:0000256" key="12">
    <source>
        <dbReference type="ARBA" id="ARBA00030847"/>
    </source>
</evidence>
<dbReference type="PANTHER" id="PTHR46529">
    <property type="entry name" value="TRNA WYBUTOSINE-SYNTHESIZING PROTEIN 4"/>
    <property type="match status" value="1"/>
</dbReference>
<proteinExistence type="inferred from homology"/>
<evidence type="ECO:0000313" key="15">
    <source>
        <dbReference type="Proteomes" id="UP000827284"/>
    </source>
</evidence>
<dbReference type="Proteomes" id="UP000827284">
    <property type="component" value="Unassembled WGS sequence"/>
</dbReference>
<reference evidence="14" key="2">
    <citation type="journal article" date="2022" name="Microbiol. Resour. Announc.">
        <title>Whole-Genome Sequence of Entomortierella parvispora E1425, a Mucoromycotan Fungus Associated with Burkholderiaceae-Related Endosymbiotic Bacteria.</title>
        <authorList>
            <person name="Herlambang A."/>
            <person name="Guo Y."/>
            <person name="Takashima Y."/>
            <person name="Narisawa K."/>
            <person name="Ohta H."/>
            <person name="Nishizawa T."/>
        </authorList>
    </citation>
    <scope>NUCLEOTIDE SEQUENCE</scope>
    <source>
        <strain evidence="14">E1425</strain>
    </source>
</reference>
<dbReference type="InterPro" id="IPR011043">
    <property type="entry name" value="Gal_Oxase/kelch_b-propeller"/>
</dbReference>
<reference evidence="14" key="1">
    <citation type="submission" date="2021-11" db="EMBL/GenBank/DDBJ databases">
        <authorList>
            <person name="Herlambang A."/>
            <person name="Guo Y."/>
            <person name="Takashima Y."/>
            <person name="Nishizawa T."/>
        </authorList>
    </citation>
    <scope>NUCLEOTIDE SEQUENCE</scope>
    <source>
        <strain evidence="14">E1425</strain>
    </source>
</reference>
<dbReference type="OrthoDB" id="47172at2759"/>
<evidence type="ECO:0000256" key="11">
    <source>
        <dbReference type="ARBA" id="ARBA00029750"/>
    </source>
</evidence>
<gene>
    <name evidence="14" type="ORF">EMPS_09520</name>
</gene>
<comment type="similarity">
    <text evidence="3">Belongs to the methyltransferase superfamily. LCMT family.</text>
</comment>
<keyword evidence="8" id="KW-0808">Transferase</keyword>
<evidence type="ECO:0000313" key="14">
    <source>
        <dbReference type="EMBL" id="GJJ77161.1"/>
    </source>
</evidence>
<sequence length="761" mass="84385">MSNAGDEATDLAIQGTNTSSITSKRSLERLGYLDPCHVPNSTERDSPLMFKYVVPKPSRRSPVINRAYYQRTQGIRVLVEGWIDACEAKGVETCAVVSLGCGFDPTFFRLATLRKQKTTGTTLKYVDIDYPTLITERLYMVRKESKLFDLLPEDPSVDDIGGFVSESYSCVGVDLRNLDQLETALKSAGIQKDGKRMPILVVSEVVLAYLGLDESDAVIRYFAQYPEATFVLHEQCIPTFDPENEDENLHPFAVTMFRHFERTMTPLRTLQEYRSLEDHQNRLQELGWANCDILNMTLFTDYVVMTTPEEHQRICELEPFDEYDELYWIGAYYFMAVASSGSQNSSESPDVLQHIGLRAKLADTEALSKAHVDQSSYLTSSQNNVPSSKVAVSSPSTPVSWSDQVPFPGLEVNRKGHTLTVLGDQAFVFGGFGVDANEPTEDPRVFQLRPQQQSRLGSLIQLDLKTGTGQTLPRTEDGPAPRMYHAAAATLDGSAMYVYSGRDGPAKVHNDVWRFTPEDGWDPLWRGRMNLQEDTAAPKGLYKHTANMMMVSGREMLVIFGGCISTGVANEQIYAFDLQEGQWGRFDWRTPGPESRIPGLFSHSAVVMSDADGQNSQLIVIGGIRALDEQVQNGVWKVSLGVSEDGQCWAEASKLPMAAMNGEELSPRFGHTAVAIDEDRIWVFGGVSAPGLLQWHETVIEIQPSRGSFTPLKLSKFKELVMVGHATALDPSRGRVLGIGGGGTCFGFGAWWDNLGWALML</sequence>
<evidence type="ECO:0000256" key="3">
    <source>
        <dbReference type="ARBA" id="ARBA00010703"/>
    </source>
</evidence>
<evidence type="ECO:0000256" key="6">
    <source>
        <dbReference type="ARBA" id="ARBA00018045"/>
    </source>
</evidence>
<organism evidence="14 15">
    <name type="scientific">Entomortierella parvispora</name>
    <dbReference type="NCBI Taxonomy" id="205924"/>
    <lineage>
        <taxon>Eukaryota</taxon>
        <taxon>Fungi</taxon>
        <taxon>Fungi incertae sedis</taxon>
        <taxon>Mucoromycota</taxon>
        <taxon>Mortierellomycotina</taxon>
        <taxon>Mortierellomycetes</taxon>
        <taxon>Mortierellales</taxon>
        <taxon>Mortierellaceae</taxon>
        <taxon>Entomortierella</taxon>
    </lineage>
</organism>
<dbReference type="GO" id="GO:0031591">
    <property type="term" value="P:wybutosine biosynthetic process"/>
    <property type="evidence" value="ECO:0007669"/>
    <property type="project" value="TreeGrafter"/>
</dbReference>
<dbReference type="InterPro" id="IPR029063">
    <property type="entry name" value="SAM-dependent_MTases_sf"/>
</dbReference>
<evidence type="ECO:0000256" key="13">
    <source>
        <dbReference type="ARBA" id="ARBA00049250"/>
    </source>
</evidence>
<dbReference type="SUPFAM" id="SSF53335">
    <property type="entry name" value="S-adenosyl-L-methionine-dependent methyltransferases"/>
    <property type="match status" value="1"/>
</dbReference>
<dbReference type="EC" id="2.1.1.290" evidence="5"/>
<keyword evidence="15" id="KW-1185">Reference proteome</keyword>
<evidence type="ECO:0000256" key="9">
    <source>
        <dbReference type="ARBA" id="ARBA00022691"/>
    </source>
</evidence>
<dbReference type="AlphaFoldDB" id="A0A9P3HIC8"/>
<dbReference type="Gene3D" id="3.40.50.150">
    <property type="entry name" value="Vaccinia Virus protein VP39"/>
    <property type="match status" value="1"/>
</dbReference>
<dbReference type="GO" id="GO:0008175">
    <property type="term" value="F:tRNA methyltransferase activity"/>
    <property type="evidence" value="ECO:0007669"/>
    <property type="project" value="TreeGrafter"/>
</dbReference>
<dbReference type="InterPro" id="IPR015915">
    <property type="entry name" value="Kelch-typ_b-propeller"/>
</dbReference>
<comment type="pathway">
    <text evidence="2">tRNA modification; wybutosine-tRNA(Phe) biosynthesis.</text>
</comment>
<evidence type="ECO:0000256" key="8">
    <source>
        <dbReference type="ARBA" id="ARBA00022679"/>
    </source>
</evidence>
<dbReference type="SUPFAM" id="SSF50965">
    <property type="entry name" value="Galactose oxidase, central domain"/>
    <property type="match status" value="1"/>
</dbReference>
<dbReference type="Pfam" id="PF04072">
    <property type="entry name" value="LCM"/>
    <property type="match status" value="1"/>
</dbReference>
<keyword evidence="9" id="KW-0949">S-adenosyl-L-methionine</keyword>
<evidence type="ECO:0000256" key="2">
    <source>
        <dbReference type="ARBA" id="ARBA00004797"/>
    </source>
</evidence>
<dbReference type="Pfam" id="PF13418">
    <property type="entry name" value="Beta-prop_TYW4"/>
    <property type="match status" value="1"/>
</dbReference>
<evidence type="ECO:0000256" key="10">
    <source>
        <dbReference type="ARBA" id="ARBA00022694"/>
    </source>
</evidence>
<evidence type="ECO:0000256" key="4">
    <source>
        <dbReference type="ARBA" id="ARBA00012155"/>
    </source>
</evidence>
<comment type="caution">
    <text evidence="14">The sequence shown here is derived from an EMBL/GenBank/DDBJ whole genome shotgun (WGS) entry which is preliminary data.</text>
</comment>
<evidence type="ECO:0000256" key="5">
    <source>
        <dbReference type="ARBA" id="ARBA00012779"/>
    </source>
</evidence>
<dbReference type="PANTHER" id="PTHR46529:SF1">
    <property type="entry name" value="TRNA WYBUTOSINE-SYNTHESIZING PROTEIN 4"/>
    <property type="match status" value="1"/>
</dbReference>
<dbReference type="EC" id="2.3.1.231" evidence="4"/>
<evidence type="ECO:0000256" key="1">
    <source>
        <dbReference type="ARBA" id="ARBA00001806"/>
    </source>
</evidence>
<protein>
    <recommendedName>
        <fullName evidence="6">tRNA wybutosine-synthesizing protein 4</fullName>
        <ecNumber evidence="5">2.1.1.290</ecNumber>
        <ecNumber evidence="4">2.3.1.231</ecNumber>
    </recommendedName>
    <alternativeName>
        <fullName evidence="12">tRNA(Phe) (7-(3-amino-3-(methoxycarbonyl)propyl)wyosine(37)-N)-methoxycarbonyltransferase</fullName>
    </alternativeName>
    <alternativeName>
        <fullName evidence="11">tRNA(Phe) (7-(3-amino-3-carboxypropyl)wyosine(37)-O)-methyltransferase</fullName>
    </alternativeName>
</protein>
<name>A0A9P3HIC8_9FUNG</name>
<accession>A0A9P3HIC8</accession>
<comment type="catalytic activity">
    <reaction evidence="13">
        <text>7-[(3S)-(3-amino-3-methoxycarbonyl)propyl]wyosine(37) in tRNA(Phe) + S-adenosyl-L-methionine + CO2 = wybutosine(37) in tRNA(Phe) + S-adenosyl-L-homocysteine + 2 H(+)</text>
        <dbReference type="Rhea" id="RHEA:37119"/>
        <dbReference type="Rhea" id="RHEA-COMP:11844"/>
        <dbReference type="Rhea" id="RHEA-COMP:11847"/>
        <dbReference type="ChEBI" id="CHEBI:15378"/>
        <dbReference type="ChEBI" id="CHEBI:16526"/>
        <dbReference type="ChEBI" id="CHEBI:57856"/>
        <dbReference type="ChEBI" id="CHEBI:59789"/>
        <dbReference type="ChEBI" id="CHEBI:73544"/>
        <dbReference type="ChEBI" id="CHEBI:74275"/>
        <dbReference type="EC" id="2.3.1.231"/>
    </reaction>
</comment>
<keyword evidence="10" id="KW-0819">tRNA processing</keyword>